<proteinExistence type="predicted"/>
<feature type="compositionally biased region" description="Low complexity" evidence="1">
    <location>
        <begin position="38"/>
        <end position="53"/>
    </location>
</feature>
<sequence>MVTSEIGAGSMLGPESRLITVRSLLDHFTFGNSESLPLTGSTEGSSKETGSLSPHPTIRAYSEPCQSQYSAYPPDAGFARQDHIILAVPLRTESKSLCNILVPGAPSKRRQLKVLSLEDNVVISTWKYPGTQASRAEETPRNRSYFHAHN</sequence>
<dbReference type="EMBL" id="PDND01000024">
    <property type="protein sequence ID" value="PGH35292.1"/>
    <property type="molecule type" value="Genomic_DNA"/>
</dbReference>
<name>A0A2B7ZQL1_9EURO</name>
<feature type="region of interest" description="Disordered" evidence="1">
    <location>
        <begin position="131"/>
        <end position="150"/>
    </location>
</feature>
<evidence type="ECO:0000313" key="2">
    <source>
        <dbReference type="EMBL" id="PGH35292.1"/>
    </source>
</evidence>
<comment type="caution">
    <text evidence="2">The sequence shown here is derived from an EMBL/GenBank/DDBJ whole genome shotgun (WGS) entry which is preliminary data.</text>
</comment>
<keyword evidence="3" id="KW-1185">Reference proteome</keyword>
<dbReference type="AlphaFoldDB" id="A0A2B7ZQL1"/>
<feature type="region of interest" description="Disordered" evidence="1">
    <location>
        <begin position="36"/>
        <end position="59"/>
    </location>
</feature>
<protein>
    <submittedName>
        <fullName evidence="2">Uncharacterized protein</fullName>
    </submittedName>
</protein>
<evidence type="ECO:0000313" key="3">
    <source>
        <dbReference type="Proteomes" id="UP000226031"/>
    </source>
</evidence>
<gene>
    <name evidence="2" type="ORF">GX50_01872</name>
</gene>
<accession>A0A2B7ZQL1</accession>
<reference evidence="2 3" key="1">
    <citation type="submission" date="2017-10" db="EMBL/GenBank/DDBJ databases">
        <title>Comparative genomics in systemic dimorphic fungi from Ajellomycetaceae.</title>
        <authorList>
            <person name="Munoz J.F."/>
            <person name="Mcewen J.G."/>
            <person name="Clay O.K."/>
            <person name="Cuomo C.A."/>
        </authorList>
    </citation>
    <scope>NUCLEOTIDE SEQUENCE [LARGE SCALE GENOMIC DNA]</scope>
    <source>
        <strain evidence="2 3">UAMH4076</strain>
    </source>
</reference>
<evidence type="ECO:0000256" key="1">
    <source>
        <dbReference type="SAM" id="MobiDB-lite"/>
    </source>
</evidence>
<dbReference type="Proteomes" id="UP000226031">
    <property type="component" value="Unassembled WGS sequence"/>
</dbReference>
<organism evidence="2 3">
    <name type="scientific">[Emmonsia] crescens</name>
    <dbReference type="NCBI Taxonomy" id="73230"/>
    <lineage>
        <taxon>Eukaryota</taxon>
        <taxon>Fungi</taxon>
        <taxon>Dikarya</taxon>
        <taxon>Ascomycota</taxon>
        <taxon>Pezizomycotina</taxon>
        <taxon>Eurotiomycetes</taxon>
        <taxon>Eurotiomycetidae</taxon>
        <taxon>Onygenales</taxon>
        <taxon>Ajellomycetaceae</taxon>
        <taxon>Emergomyces</taxon>
    </lineage>
</organism>